<organism evidence="1 2">
    <name type="scientific">candidate division MSBL1 archaeon SCGC-AAA261F19</name>
    <dbReference type="NCBI Taxonomy" id="1698275"/>
    <lineage>
        <taxon>Archaea</taxon>
        <taxon>Methanobacteriati</taxon>
        <taxon>Methanobacteriota</taxon>
        <taxon>candidate division MSBL1</taxon>
    </lineage>
</organism>
<evidence type="ECO:0000313" key="1">
    <source>
        <dbReference type="EMBL" id="KXB03700.1"/>
    </source>
</evidence>
<dbReference type="InterPro" id="IPR050407">
    <property type="entry name" value="Geranylgeranyl_reductase"/>
</dbReference>
<keyword evidence="2" id="KW-1185">Reference proteome</keyword>
<sequence>MAESDSGLNKILIAGAGPAGLSCAYWASKEGFQVEVREREKRLAKKPCGELTVEEALNCTPFTGEEGWILNRIKRCRLYFNGKFVKEIDFPFGGLIIDKRAFLEDLKGEAEENGTTVKLGTPILPSEILNLPADLIVDATGAPGSLGRHAGLNYDRYELVPILQTYCNGDLEDDLIILNVLDKGFAWVFPYHDSINYGVGGYYKAGELDELLRRGQKQFDLRGIGSLNVESASVSVGGPIKKLREGKLTVAGEAAGAVMPTTGEGIRFALQSGKICFERDYEELFWKEFGVDLIAGRNVLKFLLELDARRKRGMLKSMPEKAIQFYLGSRESITSRVASRLISRFAKI</sequence>
<proteinExistence type="predicted"/>
<dbReference type="Gene3D" id="3.50.50.60">
    <property type="entry name" value="FAD/NAD(P)-binding domain"/>
    <property type="match status" value="1"/>
</dbReference>
<dbReference type="SUPFAM" id="SSF51905">
    <property type="entry name" value="FAD/NAD(P)-binding domain"/>
    <property type="match status" value="1"/>
</dbReference>
<dbReference type="Proteomes" id="UP000070565">
    <property type="component" value="Unassembled WGS sequence"/>
</dbReference>
<dbReference type="AlphaFoldDB" id="A0A133VBA2"/>
<reference evidence="1 2" key="1">
    <citation type="journal article" date="2016" name="Sci. Rep.">
        <title>Metabolic traits of an uncultured archaeal lineage -MSBL1- from brine pools of the Red Sea.</title>
        <authorList>
            <person name="Mwirichia R."/>
            <person name="Alam I."/>
            <person name="Rashid M."/>
            <person name="Vinu M."/>
            <person name="Ba-Alawi W."/>
            <person name="Anthony Kamau A."/>
            <person name="Kamanda Ngugi D."/>
            <person name="Goker M."/>
            <person name="Klenk H.P."/>
            <person name="Bajic V."/>
            <person name="Stingl U."/>
        </authorList>
    </citation>
    <scope>NUCLEOTIDE SEQUENCE [LARGE SCALE GENOMIC DNA]</scope>
    <source>
        <strain evidence="1">SCGC-AAA261F19</strain>
    </source>
</reference>
<gene>
    <name evidence="1" type="ORF">AKJ45_00770</name>
</gene>
<comment type="caution">
    <text evidence="1">The sequence shown here is derived from an EMBL/GenBank/DDBJ whole genome shotgun (WGS) entry which is preliminary data.</text>
</comment>
<dbReference type="PANTHER" id="PTHR42685:SF22">
    <property type="entry name" value="CONDITIONED MEDIUM FACTOR RECEPTOR 1"/>
    <property type="match status" value="1"/>
</dbReference>
<dbReference type="PANTHER" id="PTHR42685">
    <property type="entry name" value="GERANYLGERANYL DIPHOSPHATE REDUCTASE"/>
    <property type="match status" value="1"/>
</dbReference>
<evidence type="ECO:0000313" key="2">
    <source>
        <dbReference type="Proteomes" id="UP000070565"/>
    </source>
</evidence>
<dbReference type="InterPro" id="IPR036188">
    <property type="entry name" value="FAD/NAD-bd_sf"/>
</dbReference>
<accession>A0A133VBA2</accession>
<dbReference type="PRINTS" id="PR00420">
    <property type="entry name" value="RNGMNOXGNASE"/>
</dbReference>
<protein>
    <recommendedName>
        <fullName evidence="3">FAD-binding domain-containing protein</fullName>
    </recommendedName>
</protein>
<evidence type="ECO:0008006" key="3">
    <source>
        <dbReference type="Google" id="ProtNLM"/>
    </source>
</evidence>
<name>A0A133VBA2_9EURY</name>
<dbReference type="EMBL" id="LHXZ01000005">
    <property type="protein sequence ID" value="KXB03700.1"/>
    <property type="molecule type" value="Genomic_DNA"/>
</dbReference>